<feature type="transmembrane region" description="Helical" evidence="2">
    <location>
        <begin position="12"/>
        <end position="35"/>
    </location>
</feature>
<dbReference type="PANTHER" id="PTHR43156:SF2">
    <property type="entry name" value="STAGE II SPORULATION PROTEIN E"/>
    <property type="match status" value="1"/>
</dbReference>
<dbReference type="GO" id="GO:0016020">
    <property type="term" value="C:membrane"/>
    <property type="evidence" value="ECO:0007669"/>
    <property type="project" value="InterPro"/>
</dbReference>
<evidence type="ECO:0000313" key="4">
    <source>
        <dbReference type="EMBL" id="BCL59699.1"/>
    </source>
</evidence>
<protein>
    <recommendedName>
        <fullName evidence="3">HAMP domain-containing protein</fullName>
    </recommendedName>
</protein>
<sequence>MPIQPRTLQQRTLVFILLPTFLLLMGLSIGGYIFVRNILLNQWGETAIAELQKTAHQIDMRMRKPKDLLQVLQIDGKMNISGEVFEYILQKIKSIDGVIKVKVTLPDKTPDRTSPGKTMARMMTMKMRHDYTLGQLTISLPKYDNRLRDRTVSLVSELETTTGNGTGRIEIIISFDTFVDQVIAAPWWKSNKAYLVDDTGNILASTFSKKTNPAEKRPNLFGRENKLEKATLNAIHQNNSGMVFGGGSPPEEVSGFYHLVEAPWTLVIVAPGKKILQPIIRFKIIYSLSIAACTLLILFFIRRSTNRITTMIKEITLAAENLARGEFGPPLPVTTVDEVGELAGCFNKMTRQLKQRLLLKEALSVAREVQQNLLPHTGYSSRRISIDGISNYCDETGGDYFDIIPLPEKNGKVGIVVGDVVGHGIGAALLMTTVRALLRCRISQPGTLARIMTDVNRLLCKDTERTGNFVTLFYLEYDEINHAVKWVRGGHDPAIVYSPASNKFSELKGRGVALGIDPDCHFECNEMILPNEPLIILIGSDGVWENENPEGEQFGKERVRQIIAAGSVLSPGSIVQSITDKLQSFMGEKSQEDDITLAVIKIDRDGDHISTTTGKPLNNREELP</sequence>
<accession>A0A8D5FK74</accession>
<dbReference type="AlphaFoldDB" id="A0A8D5FK74"/>
<evidence type="ECO:0000259" key="3">
    <source>
        <dbReference type="PROSITE" id="PS50885"/>
    </source>
</evidence>
<dbReference type="PANTHER" id="PTHR43156">
    <property type="entry name" value="STAGE II SPORULATION PROTEIN E-RELATED"/>
    <property type="match status" value="1"/>
</dbReference>
<keyword evidence="1" id="KW-0378">Hydrolase</keyword>
<dbReference type="GO" id="GO:0016791">
    <property type="term" value="F:phosphatase activity"/>
    <property type="evidence" value="ECO:0007669"/>
    <property type="project" value="TreeGrafter"/>
</dbReference>
<evidence type="ECO:0000313" key="5">
    <source>
        <dbReference type="Proteomes" id="UP000826725"/>
    </source>
</evidence>
<evidence type="ECO:0000256" key="1">
    <source>
        <dbReference type="ARBA" id="ARBA00022801"/>
    </source>
</evidence>
<feature type="transmembrane region" description="Helical" evidence="2">
    <location>
        <begin position="284"/>
        <end position="301"/>
    </location>
</feature>
<dbReference type="PROSITE" id="PS50885">
    <property type="entry name" value="HAMP"/>
    <property type="match status" value="1"/>
</dbReference>
<dbReference type="CDD" id="cd06225">
    <property type="entry name" value="HAMP"/>
    <property type="match status" value="1"/>
</dbReference>
<feature type="domain" description="HAMP" evidence="3">
    <location>
        <begin position="306"/>
        <end position="358"/>
    </location>
</feature>
<dbReference type="Proteomes" id="UP000826725">
    <property type="component" value="Chromosome"/>
</dbReference>
<dbReference type="Pfam" id="PF07228">
    <property type="entry name" value="SpoIIE"/>
    <property type="match status" value="1"/>
</dbReference>
<organism evidence="4 5">
    <name type="scientific">Desulfomarina profundi</name>
    <dbReference type="NCBI Taxonomy" id="2772557"/>
    <lineage>
        <taxon>Bacteria</taxon>
        <taxon>Pseudomonadati</taxon>
        <taxon>Thermodesulfobacteriota</taxon>
        <taxon>Desulfobulbia</taxon>
        <taxon>Desulfobulbales</taxon>
        <taxon>Desulfobulbaceae</taxon>
        <taxon>Desulfomarina</taxon>
    </lineage>
</organism>
<dbReference type="SMART" id="SM00304">
    <property type="entry name" value="HAMP"/>
    <property type="match status" value="1"/>
</dbReference>
<keyword evidence="2" id="KW-0472">Membrane</keyword>
<dbReference type="SMART" id="SM00331">
    <property type="entry name" value="PP2C_SIG"/>
    <property type="match status" value="1"/>
</dbReference>
<dbReference type="Pfam" id="PF00672">
    <property type="entry name" value="HAMP"/>
    <property type="match status" value="1"/>
</dbReference>
<keyword evidence="5" id="KW-1185">Reference proteome</keyword>
<keyword evidence="2" id="KW-1133">Transmembrane helix</keyword>
<evidence type="ECO:0000256" key="2">
    <source>
        <dbReference type="SAM" id="Phobius"/>
    </source>
</evidence>
<dbReference type="InterPro" id="IPR052016">
    <property type="entry name" value="Bact_Sigma-Reg"/>
</dbReference>
<dbReference type="RefSeq" id="WP_228855899.1">
    <property type="nucleotide sequence ID" value="NZ_AP024086.1"/>
</dbReference>
<proteinExistence type="predicted"/>
<dbReference type="InterPro" id="IPR001932">
    <property type="entry name" value="PPM-type_phosphatase-like_dom"/>
</dbReference>
<name>A0A8D5FK74_9BACT</name>
<dbReference type="KEGG" id="dbk:DGMP_03920"/>
<reference evidence="4" key="1">
    <citation type="submission" date="2020-09" db="EMBL/GenBank/DDBJ databases">
        <title>Desulfogranum mesoprofundum gen. nov., sp. nov., a novel mesophilic, sulfate-reducing chemolithoautotroph isolated from a deep-sea hydrothermal vent chimney in the Suiyo Seamount.</title>
        <authorList>
            <person name="Hashimoto Y."/>
            <person name="Nakagawa S."/>
        </authorList>
    </citation>
    <scope>NUCLEOTIDE SEQUENCE</scope>
    <source>
        <strain evidence="4">KT2</strain>
    </source>
</reference>
<keyword evidence="2" id="KW-0812">Transmembrane</keyword>
<dbReference type="InterPro" id="IPR003660">
    <property type="entry name" value="HAMP_dom"/>
</dbReference>
<gene>
    <name evidence="4" type="ORF">DGMP_03920</name>
</gene>
<dbReference type="EMBL" id="AP024086">
    <property type="protein sequence ID" value="BCL59699.1"/>
    <property type="molecule type" value="Genomic_DNA"/>
</dbReference>
<dbReference type="GO" id="GO:0007165">
    <property type="term" value="P:signal transduction"/>
    <property type="evidence" value="ECO:0007669"/>
    <property type="project" value="InterPro"/>
</dbReference>